<reference evidence="1 2" key="1">
    <citation type="submission" date="2024-09" db="EMBL/GenBank/DDBJ databases">
        <authorList>
            <person name="Lee S.D."/>
        </authorList>
    </citation>
    <scope>NUCLEOTIDE SEQUENCE [LARGE SCALE GENOMIC DNA]</scope>
    <source>
        <strain evidence="1 2">N1-1</strain>
    </source>
</reference>
<comment type="caution">
    <text evidence="1">The sequence shown here is derived from an EMBL/GenBank/DDBJ whole genome shotgun (WGS) entry which is preliminary data.</text>
</comment>
<organism evidence="1 2">
    <name type="scientific">Streptacidiphilus alkalitolerans</name>
    <dbReference type="NCBI Taxonomy" id="3342712"/>
    <lineage>
        <taxon>Bacteria</taxon>
        <taxon>Bacillati</taxon>
        <taxon>Actinomycetota</taxon>
        <taxon>Actinomycetes</taxon>
        <taxon>Kitasatosporales</taxon>
        <taxon>Streptomycetaceae</taxon>
        <taxon>Streptacidiphilus</taxon>
    </lineage>
</organism>
<keyword evidence="2" id="KW-1185">Reference proteome</keyword>
<dbReference type="Proteomes" id="UP001592582">
    <property type="component" value="Unassembled WGS sequence"/>
</dbReference>
<protein>
    <submittedName>
        <fullName evidence="1">Uncharacterized protein</fullName>
    </submittedName>
</protein>
<proteinExistence type="predicted"/>
<sequence length="66" mass="6431">MTVAAAAGGLADQGHCLGPLGLGLLHSASGGWSLPIAVLLALLVAQTVAAFGESRDRHVLASRGGA</sequence>
<name>A0ABV6VM12_9ACTN</name>
<evidence type="ECO:0000313" key="1">
    <source>
        <dbReference type="EMBL" id="MFC1414731.1"/>
    </source>
</evidence>
<dbReference type="EMBL" id="JBHEZX010000027">
    <property type="protein sequence ID" value="MFC1414731.1"/>
    <property type="molecule type" value="Genomic_DNA"/>
</dbReference>
<accession>A0ABV6VM12</accession>
<gene>
    <name evidence="1" type="ORF">ACEZDG_36275</name>
</gene>
<evidence type="ECO:0000313" key="2">
    <source>
        <dbReference type="Proteomes" id="UP001592582"/>
    </source>
</evidence>